<dbReference type="VEuPathDB" id="MicrosporidiaDB:M896_070520"/>
<sequence>MDTLLKEKIDGIIQMGEGVKALLFDEETKGMMSNIIPHSRFLENDYFLFDSIMNRKRERIQGITCITVIRPESIKWLVEEVSDPHYERYIVLFTNQIDSLMLEILATSDIHCVISEVHEIYIDFFRQDEFLYTLFKRGEQSYEGRQCRRRAVDGLFAFIMNMKKIPTVLVQKGCRGLTEDAEQLSEKLSGYNYDQGGTVIILDRAFDIYTPLVYEWRYQSLLHDHVNYEDGVAKVGKKAYLVSEDDFFNECKFKDINEISEMIKGLVKRAEVKKRRLQSLIFDDLEENTKISQQIETHLALHAHILKACLRLKEPSEMEMNILKGKNIDKNEVTNYLLRADAPSVERSKLLAIYSLKNGKDLQKEANDHPDLADKIECFLRKYPLSIHAHMPYSYRFEDGIDTKLGYQPAVKRLVRHWWTDKLNDRCFSAVRSAENPKDFVIVYVRNGVTYSEYRVLFEFYKSKMSDHSKLYVIGDFMVSYKDMFV</sequence>
<dbReference type="InterPro" id="IPR027482">
    <property type="entry name" value="Sec1-like_dom2"/>
</dbReference>
<reference evidence="2 3" key="1">
    <citation type="journal article" date="2014" name="MBio">
        <title>The Ordospora colligata genome; evolution of extreme reduction in microsporidia and host-to-parasite horizontal gene transfer.</title>
        <authorList>
            <person name="Pombert J.-F."/>
            <person name="Haag K.L."/>
            <person name="Beidas S."/>
            <person name="Ebert D."/>
            <person name="Keeling P.J."/>
        </authorList>
    </citation>
    <scope>NUCLEOTIDE SEQUENCE [LARGE SCALE GENOMIC DNA]</scope>
    <source>
        <strain evidence="2 3">OC4</strain>
    </source>
</reference>
<dbReference type="PANTHER" id="PTHR11679">
    <property type="entry name" value="VESICLE PROTEIN SORTING-ASSOCIATED"/>
    <property type="match status" value="1"/>
</dbReference>
<dbReference type="InterPro" id="IPR043154">
    <property type="entry name" value="Sec-1-like_dom1"/>
</dbReference>
<name>A0A0B2UJQ5_9MICR</name>
<dbReference type="RefSeq" id="XP_014563526.1">
    <property type="nucleotide sequence ID" value="XM_014708040.1"/>
</dbReference>
<keyword evidence="3" id="KW-1185">Reference proteome</keyword>
<evidence type="ECO:0000313" key="2">
    <source>
        <dbReference type="EMBL" id="KHN69484.1"/>
    </source>
</evidence>
<dbReference type="InterPro" id="IPR036045">
    <property type="entry name" value="Sec1-like_sf"/>
</dbReference>
<dbReference type="GeneID" id="26262021"/>
<dbReference type="Pfam" id="PF00995">
    <property type="entry name" value="Sec1"/>
    <property type="match status" value="1"/>
</dbReference>
<dbReference type="InterPro" id="IPR001619">
    <property type="entry name" value="Sec1-like"/>
</dbReference>
<dbReference type="SUPFAM" id="SSF56815">
    <property type="entry name" value="Sec1/munc18-like (SM) proteins"/>
    <property type="match status" value="1"/>
</dbReference>
<dbReference type="EMBL" id="JOKQ01000007">
    <property type="protein sequence ID" value="KHN69484.1"/>
    <property type="molecule type" value="Genomic_DNA"/>
</dbReference>
<dbReference type="Gene3D" id="3.90.830.10">
    <property type="entry name" value="Syntaxin Binding Protein 1, Chain A, domain 2"/>
    <property type="match status" value="1"/>
</dbReference>
<accession>A0A0B2UJQ5</accession>
<dbReference type="Gene3D" id="3.40.50.2060">
    <property type="match status" value="1"/>
</dbReference>
<dbReference type="Gene3D" id="3.40.50.1910">
    <property type="match status" value="1"/>
</dbReference>
<dbReference type="InParanoid" id="A0A0B2UJQ5"/>
<dbReference type="Proteomes" id="UP000031056">
    <property type="component" value="Unassembled WGS sequence"/>
</dbReference>
<comment type="caution">
    <text evidence="2">The sequence shown here is derived from an EMBL/GenBank/DDBJ whole genome shotgun (WGS) entry which is preliminary data.</text>
</comment>
<dbReference type="GO" id="GO:0016192">
    <property type="term" value="P:vesicle-mediated transport"/>
    <property type="evidence" value="ECO:0007669"/>
    <property type="project" value="InterPro"/>
</dbReference>
<dbReference type="FunCoup" id="A0A0B2UJQ5">
    <property type="interactions" value="109"/>
</dbReference>
<comment type="similarity">
    <text evidence="1">Belongs to the STXBP/unc-18/SEC1 family.</text>
</comment>
<dbReference type="InterPro" id="IPR043127">
    <property type="entry name" value="Sec-1-like_dom3a"/>
</dbReference>
<dbReference type="PIRSF" id="PIRSF005715">
    <property type="entry name" value="VPS45_Sec1"/>
    <property type="match status" value="1"/>
</dbReference>
<proteinExistence type="inferred from homology"/>
<protein>
    <submittedName>
        <fullName evidence="2">Sec1-like vacuolar protein sorting-associated protein</fullName>
    </submittedName>
</protein>
<dbReference type="Gene3D" id="1.25.40.60">
    <property type="match status" value="1"/>
</dbReference>
<dbReference type="HOGENOM" id="CLU_013933_1_0_1"/>
<evidence type="ECO:0000313" key="3">
    <source>
        <dbReference type="Proteomes" id="UP000031056"/>
    </source>
</evidence>
<dbReference type="OrthoDB" id="10266265at2759"/>
<dbReference type="AlphaFoldDB" id="A0A0B2UJQ5"/>
<organism evidence="2 3">
    <name type="scientific">Ordospora colligata OC4</name>
    <dbReference type="NCBI Taxonomy" id="1354746"/>
    <lineage>
        <taxon>Eukaryota</taxon>
        <taxon>Fungi</taxon>
        <taxon>Fungi incertae sedis</taxon>
        <taxon>Microsporidia</taxon>
        <taxon>Ordosporidae</taxon>
        <taxon>Ordospora</taxon>
    </lineage>
</organism>
<dbReference type="STRING" id="1354746.A0A0B2UJQ5"/>
<evidence type="ECO:0000256" key="1">
    <source>
        <dbReference type="ARBA" id="ARBA00009884"/>
    </source>
</evidence>
<gene>
    <name evidence="2" type="ORF">M896_070520</name>
</gene>